<accession>A0AAE0PET3</accession>
<dbReference type="InterPro" id="IPR000165">
    <property type="entry name" value="Glucoamylase"/>
</dbReference>
<dbReference type="PRINTS" id="PR00736">
    <property type="entry name" value="GLHYDRLASE15"/>
</dbReference>
<feature type="chain" id="PRO_5042081976" description="Glucoamylase" evidence="12">
    <location>
        <begin position="22"/>
        <end position="591"/>
    </location>
</feature>
<evidence type="ECO:0000313" key="14">
    <source>
        <dbReference type="EMBL" id="KAK3398628.1"/>
    </source>
</evidence>
<evidence type="ECO:0000259" key="13">
    <source>
        <dbReference type="PROSITE" id="PS51166"/>
    </source>
</evidence>
<comment type="catalytic activity">
    <reaction evidence="1 9">
        <text>Hydrolysis of terminal (1-&gt;4)-linked alpha-D-glucose residues successively from non-reducing ends of the chains with release of beta-D-glucose.</text>
        <dbReference type="EC" id="3.2.1.3"/>
    </reaction>
</comment>
<feature type="domain" description="CBM20" evidence="13">
    <location>
        <begin position="468"/>
        <end position="583"/>
    </location>
</feature>
<dbReference type="InterPro" id="IPR013784">
    <property type="entry name" value="Carb-bd-like_fold"/>
</dbReference>
<dbReference type="PANTHER" id="PTHR31616">
    <property type="entry name" value="TREHALASE"/>
    <property type="match status" value="1"/>
</dbReference>
<feature type="signal peptide" evidence="12">
    <location>
        <begin position="1"/>
        <end position="21"/>
    </location>
</feature>
<dbReference type="GO" id="GO:0000324">
    <property type="term" value="C:fungal-type vacuole"/>
    <property type="evidence" value="ECO:0007669"/>
    <property type="project" value="TreeGrafter"/>
</dbReference>
<dbReference type="SMART" id="SM01065">
    <property type="entry name" value="CBM_2"/>
    <property type="match status" value="1"/>
</dbReference>
<dbReference type="PROSITE" id="PS51166">
    <property type="entry name" value="CBM20"/>
    <property type="match status" value="1"/>
</dbReference>
<dbReference type="GO" id="GO:2001070">
    <property type="term" value="F:starch binding"/>
    <property type="evidence" value="ECO:0007669"/>
    <property type="project" value="InterPro"/>
</dbReference>
<dbReference type="InterPro" id="IPR013783">
    <property type="entry name" value="Ig-like_fold"/>
</dbReference>
<keyword evidence="4 9" id="KW-0378">Hydrolase</keyword>
<feature type="region of interest" description="Disordered" evidence="11">
    <location>
        <begin position="569"/>
        <end position="591"/>
    </location>
</feature>
<dbReference type="InterPro" id="IPR008928">
    <property type="entry name" value="6-hairpin_glycosidase_sf"/>
</dbReference>
<feature type="compositionally biased region" description="Basic and acidic residues" evidence="11">
    <location>
        <begin position="571"/>
        <end position="582"/>
    </location>
</feature>
<evidence type="ECO:0000256" key="6">
    <source>
        <dbReference type="ARBA" id="ARBA00023277"/>
    </source>
</evidence>
<dbReference type="GO" id="GO:0004339">
    <property type="term" value="F:glucan 1,4-alpha-glucosidase activity"/>
    <property type="evidence" value="ECO:0007669"/>
    <property type="project" value="UniProtKB-EC"/>
</dbReference>
<dbReference type="EC" id="3.2.1.3" evidence="9"/>
<dbReference type="Proteomes" id="UP001281003">
    <property type="component" value="Unassembled WGS sequence"/>
</dbReference>
<dbReference type="EMBL" id="JAUTDP010000006">
    <property type="protein sequence ID" value="KAK3398628.1"/>
    <property type="molecule type" value="Genomic_DNA"/>
</dbReference>
<reference evidence="14" key="1">
    <citation type="journal article" date="2023" name="Mol. Phylogenet. Evol.">
        <title>Genome-scale phylogeny and comparative genomics of the fungal order Sordariales.</title>
        <authorList>
            <person name="Hensen N."/>
            <person name="Bonometti L."/>
            <person name="Westerberg I."/>
            <person name="Brannstrom I.O."/>
            <person name="Guillou S."/>
            <person name="Cros-Aarteil S."/>
            <person name="Calhoun S."/>
            <person name="Haridas S."/>
            <person name="Kuo A."/>
            <person name="Mondo S."/>
            <person name="Pangilinan J."/>
            <person name="Riley R."/>
            <person name="LaButti K."/>
            <person name="Andreopoulos B."/>
            <person name="Lipzen A."/>
            <person name="Chen C."/>
            <person name="Yan M."/>
            <person name="Daum C."/>
            <person name="Ng V."/>
            <person name="Clum A."/>
            <person name="Steindorff A."/>
            <person name="Ohm R.A."/>
            <person name="Martin F."/>
            <person name="Silar P."/>
            <person name="Natvig D.O."/>
            <person name="Lalanne C."/>
            <person name="Gautier V."/>
            <person name="Ament-Velasquez S.L."/>
            <person name="Kruys A."/>
            <person name="Hutchinson M.I."/>
            <person name="Powell A.J."/>
            <person name="Barry K."/>
            <person name="Miller A.N."/>
            <person name="Grigoriev I.V."/>
            <person name="Debuchy R."/>
            <person name="Gladieux P."/>
            <person name="Hiltunen Thoren M."/>
            <person name="Johannesson H."/>
        </authorList>
    </citation>
    <scope>NUCLEOTIDE SEQUENCE</scope>
    <source>
        <strain evidence="14">FGSC 1904</strain>
    </source>
</reference>
<keyword evidence="5" id="KW-0325">Glycoprotein</keyword>
<dbReference type="Gene3D" id="1.50.10.10">
    <property type="match status" value="2"/>
</dbReference>
<evidence type="ECO:0000256" key="11">
    <source>
        <dbReference type="SAM" id="MobiDB-lite"/>
    </source>
</evidence>
<dbReference type="SUPFAM" id="SSF48208">
    <property type="entry name" value="Six-hairpin glycosidases"/>
    <property type="match status" value="1"/>
</dbReference>
<organism evidence="14 15">
    <name type="scientific">Sordaria brevicollis</name>
    <dbReference type="NCBI Taxonomy" id="83679"/>
    <lineage>
        <taxon>Eukaryota</taxon>
        <taxon>Fungi</taxon>
        <taxon>Dikarya</taxon>
        <taxon>Ascomycota</taxon>
        <taxon>Pezizomycotina</taxon>
        <taxon>Sordariomycetes</taxon>
        <taxon>Sordariomycetidae</taxon>
        <taxon>Sordariales</taxon>
        <taxon>Sordariaceae</taxon>
        <taxon>Sordaria</taxon>
    </lineage>
</organism>
<comment type="caution">
    <text evidence="14">The sequence shown here is derived from an EMBL/GenBank/DDBJ whole genome shotgun (WGS) entry which is preliminary data.</text>
</comment>
<dbReference type="InterPro" id="IPR011613">
    <property type="entry name" value="GH15-like"/>
</dbReference>
<comment type="similarity">
    <text evidence="2 9">Belongs to the glycosyl hydrolase 15 family.</text>
</comment>
<sequence>MVHLTQAVFAGLVAWPTVISAAATDKKPWPQGVSLKSFIGTESKIALDGVLANIGPNGARVPGAGAGIVIASPTKENPNYFYTWTRDAALTYKTLVDEFLFGNKALQPYIEDYIHSQAVLQTVTNPSGKLLPSGAGLGEPKFNADGSRYNGNWGRPQRDGPALRAIALIEYANYLVKKGEKQRVREVIWPVIANDLNYAPQILCFLNSAFWSPTSSVGGGHLLGNINIGSPRSGIDANTILGPLAAFDINAPCDSPTFQPCHPKVLSTFKVLVDTFRNPSLYPINSGIPKSKGVALGRYPEDIYYTGNPWYLITLGAAELLYNAVARWEKQGYVSVDKTSEAFFKTIYPLARAGQTYRAWPLLNSLSPFSAILRAVENYADSFVGVVQKYTPSSGSLAEQFLKTAPGTPTSADNLTWSFAAFLSMNHRRERQVPTSWVPKSVSLPAQCEGTSFKGTYAPATGAGAPELNVTCQSTILFQVNASTYYGENIYLTGNSPDLGNWDLSQAIPMQSTNYTQERPLWFAKVPLTAGQNVEYAFVREQDCGQAWIWEDQTQANRTVSVPACVEGEEETVRGETDDAFRGKGGSSGGC</sequence>
<dbReference type="InterPro" id="IPR008291">
    <property type="entry name" value="Glucoamylase_SBD"/>
</dbReference>
<dbReference type="Pfam" id="PF00723">
    <property type="entry name" value="Glyco_hydro_15"/>
    <property type="match status" value="2"/>
</dbReference>
<keyword evidence="6 9" id="KW-0119">Carbohydrate metabolism</keyword>
<dbReference type="InterPro" id="IPR012341">
    <property type="entry name" value="6hp_glycosidase-like_sf"/>
</dbReference>
<evidence type="ECO:0000256" key="3">
    <source>
        <dbReference type="ARBA" id="ARBA00022729"/>
    </source>
</evidence>
<evidence type="ECO:0000256" key="9">
    <source>
        <dbReference type="PIRNR" id="PIRNR001031"/>
    </source>
</evidence>
<gene>
    <name evidence="14" type="ORF">B0T20DRAFT_352749</name>
</gene>
<dbReference type="InterPro" id="IPR002044">
    <property type="entry name" value="CBM20"/>
</dbReference>
<keyword evidence="15" id="KW-1185">Reference proteome</keyword>
<dbReference type="PIRSF" id="PIRSF001031">
    <property type="entry name" value="Glu-a-glcsd_SBD"/>
    <property type="match status" value="1"/>
</dbReference>
<name>A0AAE0PET3_SORBR</name>
<feature type="binding site" evidence="10">
    <location>
        <position position="153"/>
    </location>
    <ligand>
        <name>substrate</name>
    </ligand>
</feature>
<keyword evidence="7 9" id="KW-0326">Glycosidase</keyword>
<evidence type="ECO:0000313" key="15">
    <source>
        <dbReference type="Proteomes" id="UP001281003"/>
    </source>
</evidence>
<dbReference type="Gene3D" id="2.60.40.10">
    <property type="entry name" value="Immunoglobulins"/>
    <property type="match status" value="1"/>
</dbReference>
<evidence type="ECO:0000256" key="7">
    <source>
        <dbReference type="ARBA" id="ARBA00023295"/>
    </source>
</evidence>
<evidence type="ECO:0000256" key="1">
    <source>
        <dbReference type="ARBA" id="ARBA00001863"/>
    </source>
</evidence>
<dbReference type="SUPFAM" id="SSF49452">
    <property type="entry name" value="Starch-binding domain-like"/>
    <property type="match status" value="1"/>
</dbReference>
<evidence type="ECO:0000256" key="2">
    <source>
        <dbReference type="ARBA" id="ARBA00006188"/>
    </source>
</evidence>
<evidence type="ECO:0000256" key="12">
    <source>
        <dbReference type="SAM" id="SignalP"/>
    </source>
</evidence>
<keyword evidence="3 12" id="KW-0732">Signal</keyword>
<dbReference type="AlphaFoldDB" id="A0AAE0PET3"/>
<evidence type="ECO:0000256" key="5">
    <source>
        <dbReference type="ARBA" id="ARBA00023180"/>
    </source>
</evidence>
<dbReference type="PANTHER" id="PTHR31616:SF12">
    <property type="entry name" value="GLUCOAMYLASE"/>
    <property type="match status" value="1"/>
</dbReference>
<reference evidence="14" key="2">
    <citation type="submission" date="2023-07" db="EMBL/GenBank/DDBJ databases">
        <authorList>
            <consortium name="Lawrence Berkeley National Laboratory"/>
            <person name="Haridas S."/>
            <person name="Hensen N."/>
            <person name="Bonometti L."/>
            <person name="Westerberg I."/>
            <person name="Brannstrom I.O."/>
            <person name="Guillou S."/>
            <person name="Cros-Aarteil S."/>
            <person name="Calhoun S."/>
            <person name="Kuo A."/>
            <person name="Mondo S."/>
            <person name="Pangilinan J."/>
            <person name="Riley R."/>
            <person name="LaButti K."/>
            <person name="Andreopoulos B."/>
            <person name="Lipzen A."/>
            <person name="Chen C."/>
            <person name="Yanf M."/>
            <person name="Daum C."/>
            <person name="Ng V."/>
            <person name="Clum A."/>
            <person name="Steindorff A."/>
            <person name="Ohm R."/>
            <person name="Martin F."/>
            <person name="Silar P."/>
            <person name="Natvig D."/>
            <person name="Lalanne C."/>
            <person name="Gautier V."/>
            <person name="Ament-velasquez S.L."/>
            <person name="Kruys A."/>
            <person name="Hutchinson M.I."/>
            <person name="Powell A.J."/>
            <person name="Barry K."/>
            <person name="Miller A.N."/>
            <person name="Grigoriev I.V."/>
            <person name="Debuchy R."/>
            <person name="Gladieux P."/>
            <person name="Thoren M.H."/>
            <person name="Johannesson H."/>
        </authorList>
    </citation>
    <scope>NUCLEOTIDE SEQUENCE</scope>
    <source>
        <strain evidence="14">FGSC 1904</strain>
    </source>
</reference>
<dbReference type="GO" id="GO:0000272">
    <property type="term" value="P:polysaccharide catabolic process"/>
    <property type="evidence" value="ECO:0007669"/>
    <property type="project" value="UniProtKB-KW"/>
</dbReference>
<evidence type="ECO:0000256" key="4">
    <source>
        <dbReference type="ARBA" id="ARBA00022801"/>
    </source>
</evidence>
<evidence type="ECO:0000256" key="8">
    <source>
        <dbReference type="ARBA" id="ARBA00023326"/>
    </source>
</evidence>
<keyword evidence="8 9" id="KW-0624">Polysaccharide degradation</keyword>
<protein>
    <recommendedName>
        <fullName evidence="9">Glucoamylase</fullName>
        <ecNumber evidence="9">3.2.1.3</ecNumber>
    </recommendedName>
    <alternativeName>
        <fullName evidence="9">1,4-alpha-D-glucan glucohydrolase</fullName>
    </alternativeName>
    <alternativeName>
        <fullName evidence="9">Glucan 1,4-alpha-glucosidase</fullName>
    </alternativeName>
</protein>
<dbReference type="Pfam" id="PF00686">
    <property type="entry name" value="CBM_20"/>
    <property type="match status" value="1"/>
</dbReference>
<proteinExistence type="inferred from homology"/>
<evidence type="ECO:0000256" key="10">
    <source>
        <dbReference type="PIRSR" id="PIRSR001031-2"/>
    </source>
</evidence>